<name>H2YLQ0_CIOSA</name>
<protein>
    <recommendedName>
        <fullName evidence="7">Ciliary microtubule inner protein 2B</fullName>
    </recommendedName>
</protein>
<evidence type="ECO:0000313" key="9">
    <source>
        <dbReference type="Ensembl" id="ENSCSAVP00000006252.1"/>
    </source>
</evidence>
<dbReference type="Proteomes" id="UP000007875">
    <property type="component" value="Unassembled WGS sequence"/>
</dbReference>
<dbReference type="AlphaFoldDB" id="H2YLQ0"/>
<dbReference type="GO" id="GO:0005930">
    <property type="term" value="C:axoneme"/>
    <property type="evidence" value="ECO:0007669"/>
    <property type="project" value="UniProtKB-SubCell"/>
</dbReference>
<reference evidence="9" key="3">
    <citation type="submission" date="2025-09" db="UniProtKB">
        <authorList>
            <consortium name="Ensembl"/>
        </authorList>
    </citation>
    <scope>IDENTIFICATION</scope>
</reference>
<proteinExistence type="inferred from homology"/>
<evidence type="ECO:0000256" key="4">
    <source>
        <dbReference type="ARBA" id="ARBA00023273"/>
    </source>
</evidence>
<dbReference type="InterPro" id="IPR018902">
    <property type="entry name" value="CMI2A-C-like_dom"/>
</dbReference>
<keyword evidence="3" id="KW-0206">Cytoskeleton</keyword>
<evidence type="ECO:0000256" key="1">
    <source>
        <dbReference type="ARBA" id="ARBA00004430"/>
    </source>
</evidence>
<comment type="function">
    <text evidence="5">Microtubule inner protein (MIP) part of the dynein-decorated doublet microtubules (DMTs) in cilia axoneme, which is required for motile cilia beating.</text>
</comment>
<dbReference type="HOGENOM" id="CLU_065650_1_0_1"/>
<feature type="domain" description="Ciliary microtubule inner protein 2A-C-like" evidence="8">
    <location>
        <begin position="15"/>
        <end position="47"/>
    </location>
</feature>
<dbReference type="OMA" id="TRYADIC"/>
<dbReference type="PANTHER" id="PTHR22146">
    <property type="entry name" value="CAT EYE SYNDROME CRITICAL REGION PROTEIN 6"/>
    <property type="match status" value="1"/>
</dbReference>
<accession>H2YLQ0</accession>
<keyword evidence="2" id="KW-0963">Cytoplasm</keyword>
<keyword evidence="10" id="KW-1185">Reference proteome</keyword>
<evidence type="ECO:0000256" key="6">
    <source>
        <dbReference type="ARBA" id="ARBA00035661"/>
    </source>
</evidence>
<evidence type="ECO:0000256" key="3">
    <source>
        <dbReference type="ARBA" id="ARBA00023212"/>
    </source>
</evidence>
<evidence type="ECO:0000256" key="5">
    <source>
        <dbReference type="ARBA" id="ARBA00035003"/>
    </source>
</evidence>
<sequence length="281" mass="32013">MSSAVSPKRTTFCNEPYYPPGYCGYSPQFQFQYGETYGKATSRLLTDPNVAKSGRLVLADLFPAENEATEAKYDRNDWKRLRKQSWGDKKLNDKMVPGYTGYIPKKEDHFGTRYADICRKATKDFGRAMDFTAEQRRSLAPRKPLVPLRAEPKPYVSLTQAQHSVSPYFMNIKDGAKTFMSGYTGFIPRSRSRFAQVYPKLTNESLKEFTRNQQEFKLVGNRPVNINKTNQLVENPGFLQPIYINGGLLPHYTGYLPGHKFRVGMTFGTSSRYFHAATATS</sequence>
<organism evidence="9 10">
    <name type="scientific">Ciona savignyi</name>
    <name type="common">Pacific transparent sea squirt</name>
    <dbReference type="NCBI Taxonomy" id="51511"/>
    <lineage>
        <taxon>Eukaryota</taxon>
        <taxon>Metazoa</taxon>
        <taxon>Chordata</taxon>
        <taxon>Tunicata</taxon>
        <taxon>Ascidiacea</taxon>
        <taxon>Phlebobranchia</taxon>
        <taxon>Cionidae</taxon>
        <taxon>Ciona</taxon>
    </lineage>
</organism>
<dbReference type="PANTHER" id="PTHR22146:SF8">
    <property type="entry name" value="PROTEIN FAM166B"/>
    <property type="match status" value="1"/>
</dbReference>
<dbReference type="Ensembl" id="ENSCSAVT00000006331.1">
    <property type="protein sequence ID" value="ENSCSAVP00000006252.1"/>
    <property type="gene ID" value="ENSCSAVG00000003735.1"/>
</dbReference>
<evidence type="ECO:0000259" key="8">
    <source>
        <dbReference type="Pfam" id="PF10629"/>
    </source>
</evidence>
<evidence type="ECO:0000256" key="2">
    <source>
        <dbReference type="ARBA" id="ARBA00022490"/>
    </source>
</evidence>
<reference evidence="9" key="2">
    <citation type="submission" date="2025-08" db="UniProtKB">
        <authorList>
            <consortium name="Ensembl"/>
        </authorList>
    </citation>
    <scope>IDENTIFICATION</scope>
</reference>
<comment type="subcellular location">
    <subcellularLocation>
        <location evidence="1">Cytoplasm</location>
        <location evidence="1">Cytoskeleton</location>
        <location evidence="1">Cilium axoneme</location>
    </subcellularLocation>
</comment>
<dbReference type="GeneTree" id="ENSGT00940000166013"/>
<evidence type="ECO:0000313" key="10">
    <source>
        <dbReference type="Proteomes" id="UP000007875"/>
    </source>
</evidence>
<comment type="similarity">
    <text evidence="6">Belongs to the CIMIP2 family.</text>
</comment>
<reference evidence="10" key="1">
    <citation type="submission" date="2003-08" db="EMBL/GenBank/DDBJ databases">
        <authorList>
            <person name="Birren B."/>
            <person name="Nusbaum C."/>
            <person name="Abebe A."/>
            <person name="Abouelleil A."/>
            <person name="Adekoya E."/>
            <person name="Ait-zahra M."/>
            <person name="Allen N."/>
            <person name="Allen T."/>
            <person name="An P."/>
            <person name="Anderson M."/>
            <person name="Anderson S."/>
            <person name="Arachchi H."/>
            <person name="Armbruster J."/>
            <person name="Bachantsang P."/>
            <person name="Baldwin J."/>
            <person name="Barry A."/>
            <person name="Bayul T."/>
            <person name="Blitshsteyn B."/>
            <person name="Bloom T."/>
            <person name="Blye J."/>
            <person name="Boguslavskiy L."/>
            <person name="Borowsky M."/>
            <person name="Boukhgalter B."/>
            <person name="Brunache A."/>
            <person name="Butler J."/>
            <person name="Calixte N."/>
            <person name="Calvo S."/>
            <person name="Camarata J."/>
            <person name="Campo K."/>
            <person name="Chang J."/>
            <person name="Cheshatsang Y."/>
            <person name="Citroen M."/>
            <person name="Collymore A."/>
            <person name="Considine T."/>
            <person name="Cook A."/>
            <person name="Cooke P."/>
            <person name="Corum B."/>
            <person name="Cuomo C."/>
            <person name="David R."/>
            <person name="Dawoe T."/>
            <person name="Degray S."/>
            <person name="Dodge S."/>
            <person name="Dooley K."/>
            <person name="Dorje P."/>
            <person name="Dorjee K."/>
            <person name="Dorris L."/>
            <person name="Duffey N."/>
            <person name="Dupes A."/>
            <person name="Elkins T."/>
            <person name="Engels R."/>
            <person name="Erickson J."/>
            <person name="Farina A."/>
            <person name="Faro S."/>
            <person name="Ferreira P."/>
            <person name="Fischer H."/>
            <person name="Fitzgerald M."/>
            <person name="Foley K."/>
            <person name="Gage D."/>
            <person name="Galagan J."/>
            <person name="Gearin G."/>
            <person name="Gnerre S."/>
            <person name="Gnirke A."/>
            <person name="Goyette A."/>
            <person name="Graham J."/>
            <person name="Grandbois E."/>
            <person name="Gyaltsen K."/>
            <person name="Hafez N."/>
            <person name="Hagopian D."/>
            <person name="Hagos B."/>
            <person name="Hall J."/>
            <person name="Hatcher B."/>
            <person name="Heller A."/>
            <person name="Higgins H."/>
            <person name="Honan T."/>
            <person name="Horn A."/>
            <person name="Houde N."/>
            <person name="Hughes L."/>
            <person name="Hulme W."/>
            <person name="Husby E."/>
            <person name="Iliev I."/>
            <person name="Jaffe D."/>
            <person name="Jones C."/>
            <person name="Kamal M."/>
            <person name="Kamat A."/>
            <person name="Kamvysselis M."/>
            <person name="Karlsson E."/>
            <person name="Kells C."/>
            <person name="Kieu A."/>
            <person name="Kisner P."/>
            <person name="Kodira C."/>
            <person name="Kulbokas E."/>
            <person name="Labutti K."/>
            <person name="Lama D."/>
            <person name="Landers T."/>
            <person name="Leger J."/>
            <person name="Levine S."/>
            <person name="Lewis D."/>
            <person name="Lewis T."/>
            <person name="Lindblad-toh K."/>
            <person name="Liu X."/>
            <person name="Lokyitsang T."/>
            <person name="Lokyitsang Y."/>
            <person name="Lucien O."/>
            <person name="Lui A."/>
            <person name="Ma L.J."/>
            <person name="Mabbitt R."/>
            <person name="Macdonald J."/>
            <person name="Maclean C."/>
            <person name="Major J."/>
            <person name="Manning J."/>
            <person name="Marabella R."/>
            <person name="Maru K."/>
            <person name="Matthews C."/>
            <person name="Mauceli E."/>
            <person name="Mccarthy M."/>
            <person name="Mcdonough S."/>
            <person name="Mcghee T."/>
            <person name="Meldrim J."/>
            <person name="Meneus L."/>
            <person name="Mesirov J."/>
            <person name="Mihalev A."/>
            <person name="Mihova T."/>
            <person name="Mikkelsen T."/>
            <person name="Mlenga V."/>
            <person name="Moru K."/>
            <person name="Mozes J."/>
            <person name="Mulrain L."/>
            <person name="Munson G."/>
            <person name="Naylor J."/>
            <person name="Newes C."/>
            <person name="Nguyen C."/>
            <person name="Nguyen N."/>
            <person name="Nguyen T."/>
            <person name="Nicol R."/>
            <person name="Nielsen C."/>
            <person name="Nizzari M."/>
            <person name="Norbu C."/>
            <person name="Norbu N."/>
            <person name="O'donnell P."/>
            <person name="Okoawo O."/>
            <person name="O'leary S."/>
            <person name="Omotosho B."/>
            <person name="O'neill K."/>
            <person name="Osman S."/>
            <person name="Parker S."/>
            <person name="Perrin D."/>
            <person name="Phunkhang P."/>
            <person name="Piqani B."/>
            <person name="Purcell S."/>
            <person name="Rachupka T."/>
            <person name="Ramasamy U."/>
            <person name="Rameau R."/>
            <person name="Ray V."/>
            <person name="Raymond C."/>
            <person name="Retta R."/>
            <person name="Richardson S."/>
            <person name="Rise C."/>
            <person name="Rodriguez J."/>
            <person name="Rogers J."/>
            <person name="Rogov P."/>
            <person name="Rutman M."/>
            <person name="Schupbach R."/>
            <person name="Seaman C."/>
            <person name="Settipalli S."/>
            <person name="Sharpe T."/>
            <person name="Sheridan J."/>
            <person name="Sherpa N."/>
            <person name="Shi J."/>
            <person name="Smirnov S."/>
            <person name="Smith C."/>
            <person name="Sougnez C."/>
            <person name="Spencer B."/>
            <person name="Stalker J."/>
            <person name="Stange-thomann N."/>
            <person name="Stavropoulos S."/>
            <person name="Stetson K."/>
            <person name="Stone C."/>
            <person name="Stone S."/>
            <person name="Stubbs M."/>
            <person name="Talamas J."/>
            <person name="Tchuinga P."/>
            <person name="Tenzing P."/>
            <person name="Tesfaye S."/>
            <person name="Theodore J."/>
            <person name="Thoulutsang Y."/>
            <person name="Topham K."/>
            <person name="Towey S."/>
            <person name="Tsamla T."/>
            <person name="Tsomo N."/>
            <person name="Vallee D."/>
            <person name="Vassiliev H."/>
            <person name="Venkataraman V."/>
            <person name="Vinson J."/>
            <person name="Vo A."/>
            <person name="Wade C."/>
            <person name="Wang S."/>
            <person name="Wangchuk T."/>
            <person name="Wangdi T."/>
            <person name="Whittaker C."/>
            <person name="Wilkinson J."/>
            <person name="Wu Y."/>
            <person name="Wyman D."/>
            <person name="Yadav S."/>
            <person name="Yang S."/>
            <person name="Yang X."/>
            <person name="Yeager S."/>
            <person name="Yee E."/>
            <person name="Young G."/>
            <person name="Zainoun J."/>
            <person name="Zembeck L."/>
            <person name="Zimmer A."/>
            <person name="Zody M."/>
            <person name="Lander E."/>
        </authorList>
    </citation>
    <scope>NUCLEOTIDE SEQUENCE [LARGE SCALE GENOMIC DNA]</scope>
</reference>
<dbReference type="GO" id="GO:0015630">
    <property type="term" value="C:microtubule cytoskeleton"/>
    <property type="evidence" value="ECO:0007669"/>
    <property type="project" value="UniProtKB-ARBA"/>
</dbReference>
<dbReference type="eggNOG" id="ENOG502RTSD">
    <property type="taxonomic scope" value="Eukaryota"/>
</dbReference>
<dbReference type="InParanoid" id="H2YLQ0"/>
<evidence type="ECO:0000256" key="7">
    <source>
        <dbReference type="ARBA" id="ARBA00041163"/>
    </source>
</evidence>
<keyword evidence="4" id="KW-0966">Cell projection</keyword>
<dbReference type="Pfam" id="PF10629">
    <property type="entry name" value="CMI2B-like"/>
    <property type="match status" value="1"/>
</dbReference>